<evidence type="ECO:0000256" key="4">
    <source>
        <dbReference type="ARBA" id="ARBA00022630"/>
    </source>
</evidence>
<keyword evidence="8 12" id="KW-0503">Monooxygenase</keyword>
<dbReference type="AlphaFoldDB" id="A0A6G9AYF3"/>
<dbReference type="GO" id="GO:0000166">
    <property type="term" value="F:nucleotide binding"/>
    <property type="evidence" value="ECO:0007669"/>
    <property type="project" value="UniProtKB-KW"/>
</dbReference>
<proteinExistence type="inferred from homology"/>
<dbReference type="InterPro" id="IPR004136">
    <property type="entry name" value="NMO"/>
</dbReference>
<keyword evidence="13" id="KW-1185">Reference proteome</keyword>
<comment type="similarity">
    <text evidence="2">Belongs to the nitronate monooxygenase family. NMO class I subfamily.</text>
</comment>
<dbReference type="CDD" id="cd04730">
    <property type="entry name" value="NPD_like"/>
    <property type="match status" value="1"/>
</dbReference>
<dbReference type="Pfam" id="PF03060">
    <property type="entry name" value="NMO"/>
    <property type="match status" value="1"/>
</dbReference>
<protein>
    <recommendedName>
        <fullName evidence="11">Nitronate monooxygenase</fullName>
    </recommendedName>
    <alternativeName>
        <fullName evidence="9">Propionate 3-nitronate monooxygenase</fullName>
    </alternativeName>
</protein>
<comment type="cofactor">
    <cofactor evidence="1">
        <name>FMN</name>
        <dbReference type="ChEBI" id="CHEBI:58210"/>
    </cofactor>
</comment>
<reference evidence="12 13" key="1">
    <citation type="submission" date="2020-03" db="EMBL/GenBank/DDBJ databases">
        <authorList>
            <person name="Kim M.K."/>
        </authorList>
    </citation>
    <scope>NUCLEOTIDE SEQUENCE [LARGE SCALE GENOMIC DNA]</scope>
    <source>
        <strain evidence="12 13">BT328</strain>
    </source>
</reference>
<evidence type="ECO:0000256" key="9">
    <source>
        <dbReference type="ARBA" id="ARBA00031155"/>
    </source>
</evidence>
<dbReference type="PANTHER" id="PTHR42747:SF3">
    <property type="entry name" value="NITRONATE MONOOXYGENASE-RELATED"/>
    <property type="match status" value="1"/>
</dbReference>
<dbReference type="RefSeq" id="WP_167217865.1">
    <property type="nucleotide sequence ID" value="NZ_CP050063.1"/>
</dbReference>
<evidence type="ECO:0000256" key="8">
    <source>
        <dbReference type="ARBA" id="ARBA00023033"/>
    </source>
</evidence>
<evidence type="ECO:0000256" key="6">
    <source>
        <dbReference type="ARBA" id="ARBA00022741"/>
    </source>
</evidence>
<accession>A0A6G9AYF3</accession>
<name>A0A6G9AYF3_9BACT</name>
<dbReference type="Proteomes" id="UP000501802">
    <property type="component" value="Chromosome"/>
</dbReference>
<evidence type="ECO:0000256" key="7">
    <source>
        <dbReference type="ARBA" id="ARBA00023002"/>
    </source>
</evidence>
<dbReference type="EMBL" id="CP050063">
    <property type="protein sequence ID" value="QIP17223.1"/>
    <property type="molecule type" value="Genomic_DNA"/>
</dbReference>
<evidence type="ECO:0000256" key="3">
    <source>
        <dbReference type="ARBA" id="ARBA00022575"/>
    </source>
</evidence>
<organism evidence="12 13">
    <name type="scientific">Spirosoma aureum</name>
    <dbReference type="NCBI Taxonomy" id="2692134"/>
    <lineage>
        <taxon>Bacteria</taxon>
        <taxon>Pseudomonadati</taxon>
        <taxon>Bacteroidota</taxon>
        <taxon>Cytophagia</taxon>
        <taxon>Cytophagales</taxon>
        <taxon>Cytophagaceae</taxon>
        <taxon>Spirosoma</taxon>
    </lineage>
</organism>
<evidence type="ECO:0000313" key="13">
    <source>
        <dbReference type="Proteomes" id="UP000501802"/>
    </source>
</evidence>
<dbReference type="GO" id="GO:0009636">
    <property type="term" value="P:response to toxic substance"/>
    <property type="evidence" value="ECO:0007669"/>
    <property type="project" value="UniProtKB-KW"/>
</dbReference>
<evidence type="ECO:0000256" key="1">
    <source>
        <dbReference type="ARBA" id="ARBA00001917"/>
    </source>
</evidence>
<sequence length="355" mass="38282">MQWTNKLTRLLSIEYPVIQAPMLGVSTPEMAAAVSNQGGLGSLPVGGLSPLRTIELIQQTKQLTNKPFAVNLFAHPIPAIDLSAAEAMQAYLETLCLAHHIPYTKLAMNDLHFYSYKEQIDSLIQEKIPIVSFTFGMLDDESIQSLKAAGCLLNGTATSVKEAELLTEKDIDIISVQGIEAGGHRGTFLTDEPLPMIGLMSLLPLVADRVSKPLLAAGGIHNGQTIKAAVDLGASGVQVGTAFIASPESVAIPAYKERLQRSSETDSVLTRSFSGRWARGISNTFMREIEQSGLSIPEYPIQNSLTTALRAAAQRQNNVEFTNMWAGQSASTSEAKPTADIFRTLIAQTEALFLP</sequence>
<gene>
    <name evidence="12" type="ORF">G8759_33575</name>
</gene>
<evidence type="ECO:0000256" key="2">
    <source>
        <dbReference type="ARBA" id="ARBA00009881"/>
    </source>
</evidence>
<keyword evidence="4" id="KW-0285">Flavoprotein</keyword>
<evidence type="ECO:0000256" key="5">
    <source>
        <dbReference type="ARBA" id="ARBA00022643"/>
    </source>
</evidence>
<evidence type="ECO:0000256" key="11">
    <source>
        <dbReference type="ARBA" id="ARBA00067136"/>
    </source>
</evidence>
<dbReference type="Gene3D" id="3.20.20.70">
    <property type="entry name" value="Aldolase class I"/>
    <property type="match status" value="1"/>
</dbReference>
<dbReference type="KEGG" id="spib:G8759_33575"/>
<comment type="catalytic activity">
    <reaction evidence="10">
        <text>3 propionate 3-nitronate + 3 O2 + H2O = 3 3-oxopropanoate + 2 nitrate + nitrite + H2O2 + 3 H(+)</text>
        <dbReference type="Rhea" id="RHEA:57332"/>
        <dbReference type="ChEBI" id="CHEBI:15377"/>
        <dbReference type="ChEBI" id="CHEBI:15378"/>
        <dbReference type="ChEBI" id="CHEBI:15379"/>
        <dbReference type="ChEBI" id="CHEBI:16240"/>
        <dbReference type="ChEBI" id="CHEBI:16301"/>
        <dbReference type="ChEBI" id="CHEBI:17632"/>
        <dbReference type="ChEBI" id="CHEBI:33190"/>
        <dbReference type="ChEBI" id="CHEBI:136067"/>
    </reaction>
</comment>
<dbReference type="FunFam" id="3.20.20.70:FF:000154">
    <property type="entry name" value="Probable nitronate monooxygenase"/>
    <property type="match status" value="1"/>
</dbReference>
<evidence type="ECO:0000313" key="12">
    <source>
        <dbReference type="EMBL" id="QIP17223.1"/>
    </source>
</evidence>
<keyword evidence="7" id="KW-0560">Oxidoreductase</keyword>
<keyword evidence="6" id="KW-0547">Nucleotide-binding</keyword>
<dbReference type="GO" id="GO:0018580">
    <property type="term" value="F:nitronate monooxygenase activity"/>
    <property type="evidence" value="ECO:0007669"/>
    <property type="project" value="InterPro"/>
</dbReference>
<dbReference type="InterPro" id="IPR013785">
    <property type="entry name" value="Aldolase_TIM"/>
</dbReference>
<dbReference type="SUPFAM" id="SSF51412">
    <property type="entry name" value="Inosine monophosphate dehydrogenase (IMPDH)"/>
    <property type="match status" value="1"/>
</dbReference>
<keyword evidence="3" id="KW-0216">Detoxification</keyword>
<keyword evidence="5" id="KW-0288">FMN</keyword>
<evidence type="ECO:0000256" key="10">
    <source>
        <dbReference type="ARBA" id="ARBA00049401"/>
    </source>
</evidence>
<dbReference type="PANTHER" id="PTHR42747">
    <property type="entry name" value="NITRONATE MONOOXYGENASE-RELATED"/>
    <property type="match status" value="1"/>
</dbReference>